<dbReference type="EMBL" id="FMZO01000004">
    <property type="protein sequence ID" value="SDC88980.1"/>
    <property type="molecule type" value="Genomic_DNA"/>
</dbReference>
<evidence type="ECO:0008006" key="5">
    <source>
        <dbReference type="Google" id="ProtNLM"/>
    </source>
</evidence>
<dbReference type="OrthoDB" id="634246at2"/>
<evidence type="ECO:0000256" key="1">
    <source>
        <dbReference type="SAM" id="Phobius"/>
    </source>
</evidence>
<evidence type="ECO:0000256" key="2">
    <source>
        <dbReference type="SAM" id="SignalP"/>
    </source>
</evidence>
<dbReference type="AlphaFoldDB" id="A0A1G6Q917"/>
<protein>
    <recommendedName>
        <fullName evidence="5">6-bladed beta-propeller protein</fullName>
    </recommendedName>
</protein>
<keyword evidence="4" id="KW-1185">Reference proteome</keyword>
<dbReference type="STRING" id="1285928.SAMN04487894_104326"/>
<dbReference type="RefSeq" id="WP_143019715.1">
    <property type="nucleotide sequence ID" value="NZ_FMZO01000004.1"/>
</dbReference>
<keyword evidence="1" id="KW-0472">Membrane</keyword>
<sequence>MKHCLLPLLFSCLCLITKAQPGKIYLNPKSPATESQSRFVDSVRFITLELPEGAVISNWDNMTLTKKYLAVIQYSSKQLLLYTHDGRFVKKISYKKLGDDFYPVYDKKTEQLRFYGSNKNYTLTPRDAIKIELNFNNPRNRKYYKKYLVDLEDPNFEIKKSTPTEYDVNNIYYLNDDYYHRSRATASKLYKDSVGYELKIYKNNKLVKQYFPYNQTKEPRFLYDESYVAASESPDPKTMFITRAYCDTIYKITGDSVFPAYQVVMPLENALPSSYFTQPFKNKAEWDNFRQNNNWMFRQVYRFVETPGYFFFSAAFLYNYGLYIYDKKKQIAYQTSKIKADSTTFFINIIPGSNIDYQNGFFYKLIAPEVIRESYKPVAGKTAPAAIEAIVNKKSNAAILAVFNMKN</sequence>
<feature type="transmembrane region" description="Helical" evidence="1">
    <location>
        <begin position="308"/>
        <end position="325"/>
    </location>
</feature>
<name>A0A1G6Q917_NIADE</name>
<evidence type="ECO:0000313" key="3">
    <source>
        <dbReference type="EMBL" id="SDC88980.1"/>
    </source>
</evidence>
<accession>A0A1G6Q917</accession>
<keyword evidence="1" id="KW-0812">Transmembrane</keyword>
<keyword evidence="1" id="KW-1133">Transmembrane helix</keyword>
<dbReference type="Proteomes" id="UP000198757">
    <property type="component" value="Unassembled WGS sequence"/>
</dbReference>
<proteinExistence type="predicted"/>
<evidence type="ECO:0000313" key="4">
    <source>
        <dbReference type="Proteomes" id="UP000198757"/>
    </source>
</evidence>
<feature type="chain" id="PRO_5011626072" description="6-bladed beta-propeller protein" evidence="2">
    <location>
        <begin position="20"/>
        <end position="407"/>
    </location>
</feature>
<gene>
    <name evidence="3" type="ORF">SAMN04487894_104326</name>
</gene>
<feature type="signal peptide" evidence="2">
    <location>
        <begin position="1"/>
        <end position="19"/>
    </location>
</feature>
<organism evidence="3 4">
    <name type="scientific">Niabella drilacis (strain DSM 25811 / CCM 8410 / CCUG 62505 / LMG 26954 / E90)</name>
    <dbReference type="NCBI Taxonomy" id="1285928"/>
    <lineage>
        <taxon>Bacteria</taxon>
        <taxon>Pseudomonadati</taxon>
        <taxon>Bacteroidota</taxon>
        <taxon>Chitinophagia</taxon>
        <taxon>Chitinophagales</taxon>
        <taxon>Chitinophagaceae</taxon>
        <taxon>Niabella</taxon>
    </lineage>
</organism>
<keyword evidence="2" id="KW-0732">Signal</keyword>
<reference evidence="4" key="1">
    <citation type="submission" date="2016-10" db="EMBL/GenBank/DDBJ databases">
        <authorList>
            <person name="Varghese N."/>
            <person name="Submissions S."/>
        </authorList>
    </citation>
    <scope>NUCLEOTIDE SEQUENCE [LARGE SCALE GENOMIC DNA]</scope>
    <source>
        <strain evidence="4">DSM 25811 / CCM 8410 / LMG 26954 / E90</strain>
    </source>
</reference>